<dbReference type="Gene3D" id="3.40.50.880">
    <property type="match status" value="1"/>
</dbReference>
<dbReference type="InterPro" id="IPR029062">
    <property type="entry name" value="Class_I_gatase-like"/>
</dbReference>
<organism evidence="2 3">
    <name type="scientific">Kribbella aluminosa</name>
    <dbReference type="NCBI Taxonomy" id="416017"/>
    <lineage>
        <taxon>Bacteria</taxon>
        <taxon>Bacillati</taxon>
        <taxon>Actinomycetota</taxon>
        <taxon>Actinomycetes</taxon>
        <taxon>Propionibacteriales</taxon>
        <taxon>Kribbellaceae</taxon>
        <taxon>Kribbella</taxon>
    </lineage>
</organism>
<evidence type="ECO:0000259" key="1">
    <source>
        <dbReference type="Pfam" id="PF01120"/>
    </source>
</evidence>
<comment type="caution">
    <text evidence="2">The sequence shown here is derived from an EMBL/GenBank/DDBJ whole genome shotgun (WGS) entry which is preliminary data.</text>
</comment>
<feature type="domain" description="Glycoside hydrolase family 29 N-terminal" evidence="1">
    <location>
        <begin position="34"/>
        <end position="169"/>
    </location>
</feature>
<protein>
    <recommendedName>
        <fullName evidence="1">Glycoside hydrolase family 29 N-terminal domain-containing protein</fullName>
    </recommendedName>
</protein>
<dbReference type="CDD" id="cd03143">
    <property type="entry name" value="A4_beta-galactosidase_middle_domain"/>
    <property type="match status" value="1"/>
</dbReference>
<gene>
    <name evidence="2" type="ORF">JOF29_002943</name>
</gene>
<dbReference type="InterPro" id="IPR017853">
    <property type="entry name" value="GH"/>
</dbReference>
<sequence length="702" mass="77701">MTVREERQVPSYLRARRRMLLDMHIPGWDPAFLRSYEPEDLAELYARAGADGALIYCKSHVGLSYWPTPVGGIHPAAGHRDLVGETKQALEDRGIGVAAYHSVIFDNWAGERHPEWRTQPMDSYPTRGWTGRYVTMCANHLEYRQYEMTQIAALVERYDFDALWLDMAFWTAICVCETCAAKFRAETGLELPERVDWQDSTWCAFQAARERWIAEFFVVLRDAAREVRPDLAVTHNLAPGLNGWFHGQQSDHAQLDTFAAGDLYGGRDQETFVLALMRNLAPGELTEFMTSRTTNLNHHCSTKSEHEMLIEACAAVAYGSAFLFIDAIDPSGNLNPRTYDRIGQVFTKTKVFDRWTGGEPLEDVAVLYSDASRIDPTQVGGHEGTGGPSTPHQRAVIGISRMLRRLHVPFGVLTHKTLATRIDKFKVLVLPEAVRLTDEACEVVRQFVRRGGAVYASGGAGLLQADGRRLDDFLLADVFGCSMIGVEDGEGIYYRPATESLTAASGADPYLPATPVRGWTPRVRLSGGEALATLNLPYGYPTPRSAPGHDFASIHSSPPWQESPENPTLVVNRYGAGTAVYSTCAIESERSEAHQEFLAVILREVLELRPRLAAEAHPDVWVIGADQPDRDRVVISVLQWTEEPTGAATQATITLACEGRNVKQVVDTATGGTFDFLVADDTVSFQVASPEVFVSCAVEFTK</sequence>
<dbReference type="SUPFAM" id="SSF51445">
    <property type="entry name" value="(Trans)glycosidases"/>
    <property type="match status" value="1"/>
</dbReference>
<proteinExistence type="predicted"/>
<dbReference type="Proteomes" id="UP000755585">
    <property type="component" value="Unassembled WGS sequence"/>
</dbReference>
<name>A0ABS4UJM3_9ACTN</name>
<evidence type="ECO:0000313" key="3">
    <source>
        <dbReference type="Proteomes" id="UP000755585"/>
    </source>
</evidence>
<dbReference type="InterPro" id="IPR057739">
    <property type="entry name" value="Glyco_hydro_29_N"/>
</dbReference>
<dbReference type="RefSeq" id="WP_209694701.1">
    <property type="nucleotide sequence ID" value="NZ_BAAAVU010000002.1"/>
</dbReference>
<keyword evidence="3" id="KW-1185">Reference proteome</keyword>
<reference evidence="2 3" key="1">
    <citation type="submission" date="2021-03" db="EMBL/GenBank/DDBJ databases">
        <title>Sequencing the genomes of 1000 actinobacteria strains.</title>
        <authorList>
            <person name="Klenk H.-P."/>
        </authorList>
    </citation>
    <scope>NUCLEOTIDE SEQUENCE [LARGE SCALE GENOMIC DNA]</scope>
    <source>
        <strain evidence="2 3">DSM 18824</strain>
    </source>
</reference>
<evidence type="ECO:0000313" key="2">
    <source>
        <dbReference type="EMBL" id="MBP2351860.1"/>
    </source>
</evidence>
<dbReference type="EMBL" id="JAGINT010000001">
    <property type="protein sequence ID" value="MBP2351860.1"/>
    <property type="molecule type" value="Genomic_DNA"/>
</dbReference>
<dbReference type="Pfam" id="PF01120">
    <property type="entry name" value="Alpha_L_fucos"/>
    <property type="match status" value="1"/>
</dbReference>
<accession>A0ABS4UJM3</accession>
<dbReference type="Gene3D" id="3.20.20.80">
    <property type="entry name" value="Glycosidases"/>
    <property type="match status" value="1"/>
</dbReference>
<dbReference type="SUPFAM" id="SSF52317">
    <property type="entry name" value="Class I glutamine amidotransferase-like"/>
    <property type="match status" value="1"/>
</dbReference>